<accession>A0A0C9Z124</accession>
<sequence>KAGDRMAFQEGHFNDLLASLPIQPNGHHKTAKNCHDKWEKYYAASTIARGSGLAYLTERGTNVVTEAGQLVMDELIKTRPEAAQFQNKGFKYWDQMQRFVPRDKARGAN</sequence>
<protein>
    <submittedName>
        <fullName evidence="1">Uncharacterized protein</fullName>
    </submittedName>
</protein>
<gene>
    <name evidence="1" type="ORF">PISMIDRAFT_44938</name>
</gene>
<dbReference type="Proteomes" id="UP000054018">
    <property type="component" value="Unassembled WGS sequence"/>
</dbReference>
<evidence type="ECO:0000313" key="2">
    <source>
        <dbReference type="Proteomes" id="UP000054018"/>
    </source>
</evidence>
<evidence type="ECO:0000313" key="1">
    <source>
        <dbReference type="EMBL" id="KIK22781.1"/>
    </source>
</evidence>
<dbReference type="AlphaFoldDB" id="A0A0C9Z124"/>
<reference evidence="1 2" key="1">
    <citation type="submission" date="2014-04" db="EMBL/GenBank/DDBJ databases">
        <authorList>
            <consortium name="DOE Joint Genome Institute"/>
            <person name="Kuo A."/>
            <person name="Kohler A."/>
            <person name="Costa M.D."/>
            <person name="Nagy L.G."/>
            <person name="Floudas D."/>
            <person name="Copeland A."/>
            <person name="Barry K.W."/>
            <person name="Cichocki N."/>
            <person name="Veneault-Fourrey C."/>
            <person name="LaButti K."/>
            <person name="Lindquist E.A."/>
            <person name="Lipzen A."/>
            <person name="Lundell T."/>
            <person name="Morin E."/>
            <person name="Murat C."/>
            <person name="Sun H."/>
            <person name="Tunlid A."/>
            <person name="Henrissat B."/>
            <person name="Grigoriev I.V."/>
            <person name="Hibbett D.S."/>
            <person name="Martin F."/>
            <person name="Nordberg H.P."/>
            <person name="Cantor M.N."/>
            <person name="Hua S.X."/>
        </authorList>
    </citation>
    <scope>NUCLEOTIDE SEQUENCE [LARGE SCALE GENOMIC DNA]</scope>
    <source>
        <strain evidence="1 2">441</strain>
    </source>
</reference>
<keyword evidence="2" id="KW-1185">Reference proteome</keyword>
<dbReference type="EMBL" id="KN833735">
    <property type="protein sequence ID" value="KIK22781.1"/>
    <property type="molecule type" value="Genomic_DNA"/>
</dbReference>
<feature type="non-terminal residue" evidence="1">
    <location>
        <position position="1"/>
    </location>
</feature>
<reference evidence="2" key="2">
    <citation type="submission" date="2015-01" db="EMBL/GenBank/DDBJ databases">
        <title>Evolutionary Origins and Diversification of the Mycorrhizal Mutualists.</title>
        <authorList>
            <consortium name="DOE Joint Genome Institute"/>
            <consortium name="Mycorrhizal Genomics Consortium"/>
            <person name="Kohler A."/>
            <person name="Kuo A."/>
            <person name="Nagy L.G."/>
            <person name="Floudas D."/>
            <person name="Copeland A."/>
            <person name="Barry K.W."/>
            <person name="Cichocki N."/>
            <person name="Veneault-Fourrey C."/>
            <person name="LaButti K."/>
            <person name="Lindquist E.A."/>
            <person name="Lipzen A."/>
            <person name="Lundell T."/>
            <person name="Morin E."/>
            <person name="Murat C."/>
            <person name="Riley R."/>
            <person name="Ohm R."/>
            <person name="Sun H."/>
            <person name="Tunlid A."/>
            <person name="Henrissat B."/>
            <person name="Grigoriev I.V."/>
            <person name="Hibbett D.S."/>
            <person name="Martin F."/>
        </authorList>
    </citation>
    <scope>NUCLEOTIDE SEQUENCE [LARGE SCALE GENOMIC DNA]</scope>
    <source>
        <strain evidence="2">441</strain>
    </source>
</reference>
<name>A0A0C9Z124_9AGAM</name>
<dbReference type="OrthoDB" id="2677419at2759"/>
<proteinExistence type="predicted"/>
<dbReference type="HOGENOM" id="CLU_082499_2_2_1"/>
<organism evidence="1 2">
    <name type="scientific">Pisolithus microcarpus 441</name>
    <dbReference type="NCBI Taxonomy" id="765257"/>
    <lineage>
        <taxon>Eukaryota</taxon>
        <taxon>Fungi</taxon>
        <taxon>Dikarya</taxon>
        <taxon>Basidiomycota</taxon>
        <taxon>Agaricomycotina</taxon>
        <taxon>Agaricomycetes</taxon>
        <taxon>Agaricomycetidae</taxon>
        <taxon>Boletales</taxon>
        <taxon>Sclerodermatineae</taxon>
        <taxon>Pisolithaceae</taxon>
        <taxon>Pisolithus</taxon>
    </lineage>
</organism>
<feature type="non-terminal residue" evidence="1">
    <location>
        <position position="109"/>
    </location>
</feature>